<name>A0A4D4KKZ5_9ACTN</name>
<gene>
    <name evidence="1" type="ORF">SANT12839_097060</name>
</gene>
<dbReference type="Gene3D" id="3.20.20.40">
    <property type="entry name" value="1, 4-beta cellobiohydrolase"/>
    <property type="match status" value="1"/>
</dbReference>
<dbReference type="GO" id="GO:0004553">
    <property type="term" value="F:hydrolase activity, hydrolyzing O-glycosyl compounds"/>
    <property type="evidence" value="ECO:0007669"/>
    <property type="project" value="InterPro"/>
</dbReference>
<organism evidence="1 2">
    <name type="scientific">Streptomyces antimycoticus</name>
    <dbReference type="NCBI Taxonomy" id="68175"/>
    <lineage>
        <taxon>Bacteria</taxon>
        <taxon>Bacillati</taxon>
        <taxon>Actinomycetota</taxon>
        <taxon>Actinomycetes</taxon>
        <taxon>Kitasatosporales</taxon>
        <taxon>Streptomycetaceae</taxon>
        <taxon>Streptomyces</taxon>
        <taxon>Streptomyces violaceusniger group</taxon>
    </lineage>
</organism>
<dbReference type="Proteomes" id="UP000299290">
    <property type="component" value="Unassembled WGS sequence"/>
</dbReference>
<dbReference type="SUPFAM" id="SSF51989">
    <property type="entry name" value="Glycosyl hydrolases family 6, cellulases"/>
    <property type="match status" value="1"/>
</dbReference>
<sequence length="158" mass="17296">MDQVPGREGMLTGALAQFSRQAPNTWVYLDAGTPGWADPATMARRLHEAGQPELGVIEGSVAHTARAADGRRAVLVLRDARVEQGRDLRPLHERAAHRVRFAAHQHRPRRRPGASCFPEEIAVPTYEALPRFRCRSGASSVGRRLDVSSVSRCAVQAA</sequence>
<dbReference type="EMBL" id="BJHV01000001">
    <property type="protein sequence ID" value="GDY48824.1"/>
    <property type="molecule type" value="Genomic_DNA"/>
</dbReference>
<proteinExistence type="predicted"/>
<keyword evidence="2" id="KW-1185">Reference proteome</keyword>
<dbReference type="GO" id="GO:0030245">
    <property type="term" value="P:cellulose catabolic process"/>
    <property type="evidence" value="ECO:0007669"/>
    <property type="project" value="InterPro"/>
</dbReference>
<accession>A0A4D4KKZ5</accession>
<protein>
    <submittedName>
        <fullName evidence="1">Uncharacterized protein</fullName>
    </submittedName>
</protein>
<reference evidence="1 2" key="1">
    <citation type="journal article" date="2020" name="Int. J. Syst. Evol. Microbiol.">
        <title>Reclassification of Streptomyces castelarensis and Streptomyces sporoclivatus as later heterotypic synonyms of Streptomyces antimycoticus.</title>
        <authorList>
            <person name="Komaki H."/>
            <person name="Tamura T."/>
        </authorList>
    </citation>
    <scope>NUCLEOTIDE SEQUENCE [LARGE SCALE GENOMIC DNA]</scope>
    <source>
        <strain evidence="1 2">NBRC 12839</strain>
    </source>
</reference>
<evidence type="ECO:0000313" key="1">
    <source>
        <dbReference type="EMBL" id="GDY48824.1"/>
    </source>
</evidence>
<comment type="caution">
    <text evidence="1">The sequence shown here is derived from an EMBL/GenBank/DDBJ whole genome shotgun (WGS) entry which is preliminary data.</text>
</comment>
<dbReference type="AlphaFoldDB" id="A0A4D4KKZ5"/>
<dbReference type="InterPro" id="IPR036434">
    <property type="entry name" value="Beta_cellobiohydrolase_sf"/>
</dbReference>
<evidence type="ECO:0000313" key="2">
    <source>
        <dbReference type="Proteomes" id="UP000299290"/>
    </source>
</evidence>